<sequence length="1241" mass="136095">MSRSLPHATMEPHPVASPPSYKRAKKDMDEADRAKEREFYRYFHHSQRPKSEPDRSRQPAPAVQPPKSLPSPPPLRTVEAPRANASEDKALNAFAQLGALRLNTRRCLISFFDRRNCYVLAEATRTTSLHSGHAEFREDSLCWGSTLFSKEKSICYYTVNLPMNHAGPAMDDYNDVPSLIVEDLSRDDRFKNYPFVVGYPHSRFYAGVPIRSPTGHSIGTFCVLDDKPRAGLTVFELSFLKDMAVTVMRHLEMTRATDDHRRGGIMIRSLGSFAEGKSSIEDWWHDPWDTEPTASIENSGPASDPRQRRETMSRKQSADSAIISVKSPTSNLSTASTAITPASETVIDTRALEATKSASAAKDGSRDHIAPEIKATFSRAANMIVESTEAEGAVFFDAKVSTFGGLVDDEFLSEQPPEPDKPCRILGISLSKSASISSIASKTQSSMSESVLRHLLRSYPHGQIFNFDAEATPVTPVQQDTQTDPDQEQQSSFSDVLPLSASRRSESARSQDDENVLREVFPNARSLVLYPLWDSHRDRWFAGAIVWSSDPMRVLTSEQEMSYLAAFSNSVMAEVARLDTKLADTAKADFISSISHELRSPLHGILGTTELLKDTQIDAQQSNHTQTIEICGNTLLDTINHVLDFAKINNLTRGTSKPNKKRSQGGKHVINPDQGHTNDITTLTTDVDMTTLTEEALESVFAGYNFQKSVVQPYEKVSSSKGAPPVDVIVDINKSNNYVFRTQPGAWRRVLMNLFGNALKYTPAGYIKIKLQATPVGSPSEGVAEFRMIVTDSGIGMSEDYINNRLFHSFAQENPLSQGTGLGLSIVKQIVESLGGDIEVRSEKGRGTKFTVYCPLKSSIMSPAVGASGPERALSSINKRTEGMNVYFVGFEEEDEYFPVKTFKNKNATKLTLKALDNLCTDWFGMRAHKYSSPDAPPADLFVATEAGAKWLRARYSKDPDSASTAPVIVLCQGAASAQSTTAITVPGQIFECISQPCGPHKLAKALKSCLDRHANRLMGQSTETDSHLSSIVPKLSLKENNRAVRQDSLASVIEQSRPPMMSALSAPEVRAVTSPVKKKHESSQHVLNCLAVDDNPINLRLLRTFVGKLGHRHVLATNGLEALEAYKAASPGSSPSEPPSPTSIPALLPEHIDVILMDINMPEMDGLEATRQIRSHERDHGLPPVTIIALTGVASSEAQQEAHVSGVNLFLIKPVRLADLEVVLKGVVTGEEHTAGGDKK</sequence>
<feature type="compositionally biased region" description="Basic and acidic residues" evidence="3">
    <location>
        <begin position="305"/>
        <end position="317"/>
    </location>
</feature>
<feature type="compositionally biased region" description="Low complexity" evidence="3">
    <location>
        <begin position="475"/>
        <end position="490"/>
    </location>
</feature>
<keyword evidence="6" id="KW-0808">Transferase</keyword>
<dbReference type="InterPro" id="IPR029016">
    <property type="entry name" value="GAF-like_dom_sf"/>
</dbReference>
<evidence type="ECO:0000259" key="5">
    <source>
        <dbReference type="PROSITE" id="PS50110"/>
    </source>
</evidence>
<dbReference type="PROSITE" id="PS50109">
    <property type="entry name" value="HIS_KIN"/>
    <property type="match status" value="1"/>
</dbReference>
<dbReference type="SMART" id="SM00448">
    <property type="entry name" value="REC"/>
    <property type="match status" value="1"/>
</dbReference>
<dbReference type="Pfam" id="PF00512">
    <property type="entry name" value="HisKA"/>
    <property type="match status" value="1"/>
</dbReference>
<protein>
    <submittedName>
        <fullName evidence="6">Sensor histidine kinase-like protein/response regulator</fullName>
    </submittedName>
</protein>
<dbReference type="GO" id="GO:0000155">
    <property type="term" value="F:phosphorelay sensor kinase activity"/>
    <property type="evidence" value="ECO:0007669"/>
    <property type="project" value="InterPro"/>
</dbReference>
<dbReference type="InterPro" id="IPR005467">
    <property type="entry name" value="His_kinase_dom"/>
</dbReference>
<feature type="compositionally biased region" description="Pro residues" evidence="3">
    <location>
        <begin position="62"/>
        <end position="75"/>
    </location>
</feature>
<evidence type="ECO:0000256" key="3">
    <source>
        <dbReference type="SAM" id="MobiDB-lite"/>
    </source>
</evidence>
<dbReference type="SUPFAM" id="SSF52172">
    <property type="entry name" value="CheY-like"/>
    <property type="match status" value="1"/>
</dbReference>
<organism evidence="6 7">
    <name type="scientific">Massariosphaeria phaeospora</name>
    <dbReference type="NCBI Taxonomy" id="100035"/>
    <lineage>
        <taxon>Eukaryota</taxon>
        <taxon>Fungi</taxon>
        <taxon>Dikarya</taxon>
        <taxon>Ascomycota</taxon>
        <taxon>Pezizomycotina</taxon>
        <taxon>Dothideomycetes</taxon>
        <taxon>Pleosporomycetidae</taxon>
        <taxon>Pleosporales</taxon>
        <taxon>Pleosporales incertae sedis</taxon>
        <taxon>Massariosphaeria</taxon>
    </lineage>
</organism>
<dbReference type="EMBL" id="JAADJZ010000006">
    <property type="protein sequence ID" value="KAF2874617.1"/>
    <property type="molecule type" value="Genomic_DNA"/>
</dbReference>
<evidence type="ECO:0000313" key="6">
    <source>
        <dbReference type="EMBL" id="KAF2874617.1"/>
    </source>
</evidence>
<feature type="region of interest" description="Disordered" evidence="3">
    <location>
        <begin position="653"/>
        <end position="679"/>
    </location>
</feature>
<dbReference type="InterPro" id="IPR011006">
    <property type="entry name" value="CheY-like_superfamily"/>
</dbReference>
<accession>A0A7C8IAD1</accession>
<dbReference type="CDD" id="cd00082">
    <property type="entry name" value="HisKA"/>
    <property type="match status" value="1"/>
</dbReference>
<dbReference type="SUPFAM" id="SSF55874">
    <property type="entry name" value="ATPase domain of HSP90 chaperone/DNA topoisomerase II/histidine kinase"/>
    <property type="match status" value="1"/>
</dbReference>
<keyword evidence="6" id="KW-0418">Kinase</keyword>
<dbReference type="InterPro" id="IPR001789">
    <property type="entry name" value="Sig_transdc_resp-reg_receiver"/>
</dbReference>
<evidence type="ECO:0000256" key="1">
    <source>
        <dbReference type="ARBA" id="ARBA00022553"/>
    </source>
</evidence>
<dbReference type="PANTHER" id="PTHR43719">
    <property type="entry name" value="TWO-COMPONENT HISTIDINE KINASE"/>
    <property type="match status" value="1"/>
</dbReference>
<comment type="caution">
    <text evidence="6">The sequence shown here is derived from an EMBL/GenBank/DDBJ whole genome shotgun (WGS) entry which is preliminary data.</text>
</comment>
<feature type="compositionally biased region" description="Basic and acidic residues" evidence="3">
    <location>
        <begin position="503"/>
        <end position="514"/>
    </location>
</feature>
<gene>
    <name evidence="6" type="ORF">BDV95DRAFT_540207</name>
</gene>
<proteinExistence type="predicted"/>
<dbReference type="PANTHER" id="PTHR43719:SF11">
    <property type="entry name" value="HISTIDINE KINASE_RESPONSE REGULATOR, PUTATIVE-RELATED"/>
    <property type="match status" value="1"/>
</dbReference>
<dbReference type="Gene3D" id="3.40.50.2300">
    <property type="match status" value="1"/>
</dbReference>
<dbReference type="FunFam" id="1.10.287.130:FF:000023">
    <property type="entry name" value="Sensor histidine kinase/response regulator, putative"/>
    <property type="match status" value="1"/>
</dbReference>
<feature type="compositionally biased region" description="Polar residues" evidence="3">
    <location>
        <begin position="292"/>
        <end position="301"/>
    </location>
</feature>
<dbReference type="Gene3D" id="3.30.565.10">
    <property type="entry name" value="Histidine kinase-like ATPase, C-terminal domain"/>
    <property type="match status" value="1"/>
</dbReference>
<feature type="region of interest" description="Disordered" evidence="3">
    <location>
        <begin position="475"/>
        <end position="514"/>
    </location>
</feature>
<dbReference type="InterPro" id="IPR003594">
    <property type="entry name" value="HATPase_dom"/>
</dbReference>
<dbReference type="Proteomes" id="UP000481861">
    <property type="component" value="Unassembled WGS sequence"/>
</dbReference>
<evidence type="ECO:0000313" key="7">
    <source>
        <dbReference type="Proteomes" id="UP000481861"/>
    </source>
</evidence>
<dbReference type="Gene3D" id="1.10.287.130">
    <property type="match status" value="1"/>
</dbReference>
<dbReference type="InterPro" id="IPR004358">
    <property type="entry name" value="Sig_transdc_His_kin-like_C"/>
</dbReference>
<name>A0A7C8IAD1_9PLEO</name>
<feature type="region of interest" description="Disordered" evidence="3">
    <location>
        <begin position="287"/>
        <end position="326"/>
    </location>
</feature>
<dbReference type="Pfam" id="PF00072">
    <property type="entry name" value="Response_reg"/>
    <property type="match status" value="1"/>
</dbReference>
<reference evidence="6 7" key="1">
    <citation type="submission" date="2020-01" db="EMBL/GenBank/DDBJ databases">
        <authorList>
            <consortium name="DOE Joint Genome Institute"/>
            <person name="Haridas S."/>
            <person name="Albert R."/>
            <person name="Binder M."/>
            <person name="Bloem J."/>
            <person name="Labutti K."/>
            <person name="Salamov A."/>
            <person name="Andreopoulos B."/>
            <person name="Baker S.E."/>
            <person name="Barry K."/>
            <person name="Bills G."/>
            <person name="Bluhm B.H."/>
            <person name="Cannon C."/>
            <person name="Castanera R."/>
            <person name="Culley D.E."/>
            <person name="Daum C."/>
            <person name="Ezra D."/>
            <person name="Gonzalez J.B."/>
            <person name="Henrissat B."/>
            <person name="Kuo A."/>
            <person name="Liang C."/>
            <person name="Lipzen A."/>
            <person name="Lutzoni F."/>
            <person name="Magnuson J."/>
            <person name="Mondo S."/>
            <person name="Nolan M."/>
            <person name="Ohm R."/>
            <person name="Pangilinan J."/>
            <person name="Park H.-J.H."/>
            <person name="Ramirez L."/>
            <person name="Alfaro M."/>
            <person name="Sun H."/>
            <person name="Tritt A."/>
            <person name="Yoshinaga Y."/>
            <person name="Zwiers L.-H.L."/>
            <person name="Turgeon B.G."/>
            <person name="Goodwin S.B."/>
            <person name="Spatafora J.W."/>
            <person name="Crous P.W."/>
            <person name="Grigoriev I.V."/>
        </authorList>
    </citation>
    <scope>NUCLEOTIDE SEQUENCE [LARGE SCALE GENOMIC DNA]</scope>
    <source>
        <strain evidence="6 7">CBS 611.86</strain>
    </source>
</reference>
<dbReference type="Pfam" id="PF02518">
    <property type="entry name" value="HATPase_c"/>
    <property type="match status" value="1"/>
</dbReference>
<dbReference type="InterPro" id="IPR036097">
    <property type="entry name" value="HisK_dim/P_sf"/>
</dbReference>
<dbReference type="InterPro" id="IPR050956">
    <property type="entry name" value="2C_system_His_kinase"/>
</dbReference>
<dbReference type="InterPro" id="IPR003661">
    <property type="entry name" value="HisK_dim/P_dom"/>
</dbReference>
<dbReference type="AlphaFoldDB" id="A0A7C8IAD1"/>
<dbReference type="FunFam" id="3.30.450.40:FF:000083">
    <property type="entry name" value="Sensor histidine kinase/response regulator, putative (AFU_orthologue AFUA_4G00660)"/>
    <property type="match status" value="1"/>
</dbReference>
<dbReference type="SUPFAM" id="SSF47384">
    <property type="entry name" value="Homodimeric domain of signal transducing histidine kinase"/>
    <property type="match status" value="1"/>
</dbReference>
<dbReference type="InterPro" id="IPR036890">
    <property type="entry name" value="HATPase_C_sf"/>
</dbReference>
<dbReference type="Gene3D" id="3.30.450.40">
    <property type="match status" value="1"/>
</dbReference>
<dbReference type="SUPFAM" id="SSF55781">
    <property type="entry name" value="GAF domain-like"/>
    <property type="match status" value="1"/>
</dbReference>
<feature type="region of interest" description="Disordered" evidence="3">
    <location>
        <begin position="1"/>
        <end position="79"/>
    </location>
</feature>
<feature type="modified residue" description="4-aspartylphosphate" evidence="2">
    <location>
        <position position="1159"/>
    </location>
</feature>
<dbReference type="OrthoDB" id="303614at2759"/>
<feature type="domain" description="Histidine kinase" evidence="4">
    <location>
        <begin position="593"/>
        <end position="858"/>
    </location>
</feature>
<dbReference type="PROSITE" id="PS50110">
    <property type="entry name" value="RESPONSE_REGULATORY"/>
    <property type="match status" value="1"/>
</dbReference>
<dbReference type="PRINTS" id="PR00344">
    <property type="entry name" value="BCTRLSENSOR"/>
</dbReference>
<feature type="compositionally biased region" description="Basic and acidic residues" evidence="3">
    <location>
        <begin position="26"/>
        <end position="41"/>
    </location>
</feature>
<dbReference type="SMART" id="SM00388">
    <property type="entry name" value="HisKA"/>
    <property type="match status" value="1"/>
</dbReference>
<dbReference type="SMART" id="SM00387">
    <property type="entry name" value="HATPase_c"/>
    <property type="match status" value="1"/>
</dbReference>
<evidence type="ECO:0000259" key="4">
    <source>
        <dbReference type="PROSITE" id="PS50109"/>
    </source>
</evidence>
<dbReference type="CDD" id="cd17546">
    <property type="entry name" value="REC_hyHK_CKI1_RcsC-like"/>
    <property type="match status" value="1"/>
</dbReference>
<keyword evidence="1 2" id="KW-0597">Phosphoprotein</keyword>
<feature type="domain" description="Response regulatory" evidence="5">
    <location>
        <begin position="1089"/>
        <end position="1229"/>
    </location>
</feature>
<evidence type="ECO:0000256" key="2">
    <source>
        <dbReference type="PROSITE-ProRule" id="PRU00169"/>
    </source>
</evidence>
<keyword evidence="7" id="KW-1185">Reference proteome</keyword>